<reference evidence="1" key="1">
    <citation type="journal article" date="2023" name="IScience">
        <title>Live-bearing cockroach genome reveals convergent evolutionary mechanisms linked to viviparity in insects and beyond.</title>
        <authorList>
            <person name="Fouks B."/>
            <person name="Harrison M.C."/>
            <person name="Mikhailova A.A."/>
            <person name="Marchal E."/>
            <person name="English S."/>
            <person name="Carruthers M."/>
            <person name="Jennings E.C."/>
            <person name="Chiamaka E.L."/>
            <person name="Frigard R.A."/>
            <person name="Pippel M."/>
            <person name="Attardo G.M."/>
            <person name="Benoit J.B."/>
            <person name="Bornberg-Bauer E."/>
            <person name="Tobe S.S."/>
        </authorList>
    </citation>
    <scope>NUCLEOTIDE SEQUENCE</scope>
    <source>
        <strain evidence="1">Stay&amp;Tobe</strain>
    </source>
</reference>
<dbReference type="Proteomes" id="UP001233999">
    <property type="component" value="Unassembled WGS sequence"/>
</dbReference>
<keyword evidence="2" id="KW-1185">Reference proteome</keyword>
<reference evidence="1" key="2">
    <citation type="submission" date="2023-05" db="EMBL/GenBank/DDBJ databases">
        <authorList>
            <person name="Fouks B."/>
        </authorList>
    </citation>
    <scope>NUCLEOTIDE SEQUENCE</scope>
    <source>
        <strain evidence="1">Stay&amp;Tobe</strain>
        <tissue evidence="1">Testes</tissue>
    </source>
</reference>
<sequence>MMSVGKSFPVQPFSSENIASYLPIHRVHVKHVLSWDNVNTISRSHLMGKYYPFKVSLQAEESGTVPSVNNFAYSLNGFVAGIKECVHEKINSTGTTHSGIDRSFLVL</sequence>
<accession>A0AAD7ZKB4</accession>
<protein>
    <submittedName>
        <fullName evidence="1">Uncharacterized protein</fullName>
    </submittedName>
</protein>
<name>A0AAD7ZKB4_DIPPU</name>
<proteinExistence type="predicted"/>
<evidence type="ECO:0000313" key="1">
    <source>
        <dbReference type="EMBL" id="KAJ9581910.1"/>
    </source>
</evidence>
<comment type="caution">
    <text evidence="1">The sequence shown here is derived from an EMBL/GenBank/DDBJ whole genome shotgun (WGS) entry which is preliminary data.</text>
</comment>
<gene>
    <name evidence="1" type="ORF">L9F63_003730</name>
</gene>
<organism evidence="1 2">
    <name type="scientific">Diploptera punctata</name>
    <name type="common">Pacific beetle cockroach</name>
    <dbReference type="NCBI Taxonomy" id="6984"/>
    <lineage>
        <taxon>Eukaryota</taxon>
        <taxon>Metazoa</taxon>
        <taxon>Ecdysozoa</taxon>
        <taxon>Arthropoda</taxon>
        <taxon>Hexapoda</taxon>
        <taxon>Insecta</taxon>
        <taxon>Pterygota</taxon>
        <taxon>Neoptera</taxon>
        <taxon>Polyneoptera</taxon>
        <taxon>Dictyoptera</taxon>
        <taxon>Blattodea</taxon>
        <taxon>Blaberoidea</taxon>
        <taxon>Blaberidae</taxon>
        <taxon>Diplopterinae</taxon>
        <taxon>Diploptera</taxon>
    </lineage>
</organism>
<dbReference type="AlphaFoldDB" id="A0AAD7ZKB4"/>
<feature type="non-terminal residue" evidence="1">
    <location>
        <position position="107"/>
    </location>
</feature>
<evidence type="ECO:0000313" key="2">
    <source>
        <dbReference type="Proteomes" id="UP001233999"/>
    </source>
</evidence>
<dbReference type="EMBL" id="JASPKZ010007835">
    <property type="protein sequence ID" value="KAJ9581910.1"/>
    <property type="molecule type" value="Genomic_DNA"/>
</dbReference>